<dbReference type="Proteomes" id="UP001417504">
    <property type="component" value="Unassembled WGS sequence"/>
</dbReference>
<keyword evidence="7" id="KW-1185">Reference proteome</keyword>
<name>A0AAP0JM31_9MAGN</name>
<dbReference type="SMART" id="SM00717">
    <property type="entry name" value="SANT"/>
    <property type="match status" value="1"/>
</dbReference>
<keyword evidence="2" id="KW-0805">Transcription regulation</keyword>
<reference evidence="6 7" key="1">
    <citation type="submission" date="2024-01" db="EMBL/GenBank/DDBJ databases">
        <title>Genome assemblies of Stephania.</title>
        <authorList>
            <person name="Yang L."/>
        </authorList>
    </citation>
    <scope>NUCLEOTIDE SEQUENCE [LARGE SCALE GENOMIC DNA]</scope>
    <source>
        <strain evidence="6">QJT</strain>
        <tissue evidence="6">Leaf</tissue>
    </source>
</reference>
<dbReference type="GO" id="GO:0003700">
    <property type="term" value="F:DNA-binding transcription factor activity"/>
    <property type="evidence" value="ECO:0007669"/>
    <property type="project" value="InterPro"/>
</dbReference>
<dbReference type="InterPro" id="IPR009057">
    <property type="entry name" value="Homeodomain-like_sf"/>
</dbReference>
<dbReference type="FunFam" id="1.10.10.60:FF:000154">
    <property type="entry name" value="Transcription factor SRM1"/>
    <property type="match status" value="1"/>
</dbReference>
<feature type="domain" description="Myb-like" evidence="5">
    <location>
        <begin position="11"/>
        <end position="57"/>
    </location>
</feature>
<dbReference type="AlphaFoldDB" id="A0AAP0JM31"/>
<keyword evidence="4" id="KW-0539">Nucleus</keyword>
<gene>
    <name evidence="6" type="ORF">Sjap_007152</name>
</gene>
<dbReference type="SUPFAM" id="SSF46689">
    <property type="entry name" value="Homeodomain-like"/>
    <property type="match status" value="1"/>
</dbReference>
<accession>A0AAP0JM31</accession>
<dbReference type="InterPro" id="IPR001005">
    <property type="entry name" value="SANT/Myb"/>
</dbReference>
<evidence type="ECO:0000256" key="4">
    <source>
        <dbReference type="ARBA" id="ARBA00023242"/>
    </source>
</evidence>
<proteinExistence type="predicted"/>
<dbReference type="EMBL" id="JBBNAE010000003">
    <property type="protein sequence ID" value="KAK9136558.1"/>
    <property type="molecule type" value="Genomic_DNA"/>
</dbReference>
<comment type="subcellular location">
    <subcellularLocation>
        <location evidence="1">Nucleus</location>
    </subcellularLocation>
</comment>
<evidence type="ECO:0000313" key="7">
    <source>
        <dbReference type="Proteomes" id="UP001417504"/>
    </source>
</evidence>
<keyword evidence="3" id="KW-0804">Transcription</keyword>
<dbReference type="Pfam" id="PF00249">
    <property type="entry name" value="Myb_DNA-binding"/>
    <property type="match status" value="1"/>
</dbReference>
<comment type="caution">
    <text evidence="6">The sequence shown here is derived from an EMBL/GenBank/DDBJ whole genome shotgun (WGS) entry which is preliminary data.</text>
</comment>
<evidence type="ECO:0000256" key="1">
    <source>
        <dbReference type="ARBA" id="ARBA00004123"/>
    </source>
</evidence>
<evidence type="ECO:0000256" key="3">
    <source>
        <dbReference type="ARBA" id="ARBA00023163"/>
    </source>
</evidence>
<evidence type="ECO:0000256" key="2">
    <source>
        <dbReference type="ARBA" id="ARBA00023015"/>
    </source>
</evidence>
<sequence length="103" mass="11830">MEDYSNLLCGWSWEENKVFELALAVVNEEHPDRWEAVAAMVGSRTAEEVKKHYEILLHDLKLIESGSMDYRFEAVLCLAVGCTHKACSWNDEDQKSLVNLEIK</sequence>
<dbReference type="PROSITE" id="PS50090">
    <property type="entry name" value="MYB_LIKE"/>
    <property type="match status" value="1"/>
</dbReference>
<dbReference type="Gene3D" id="1.10.10.60">
    <property type="entry name" value="Homeodomain-like"/>
    <property type="match status" value="1"/>
</dbReference>
<dbReference type="CDD" id="cd00167">
    <property type="entry name" value="SANT"/>
    <property type="match status" value="1"/>
</dbReference>
<organism evidence="6 7">
    <name type="scientific">Stephania japonica</name>
    <dbReference type="NCBI Taxonomy" id="461633"/>
    <lineage>
        <taxon>Eukaryota</taxon>
        <taxon>Viridiplantae</taxon>
        <taxon>Streptophyta</taxon>
        <taxon>Embryophyta</taxon>
        <taxon>Tracheophyta</taxon>
        <taxon>Spermatophyta</taxon>
        <taxon>Magnoliopsida</taxon>
        <taxon>Ranunculales</taxon>
        <taxon>Menispermaceae</taxon>
        <taxon>Menispermoideae</taxon>
        <taxon>Cissampelideae</taxon>
        <taxon>Stephania</taxon>
    </lineage>
</organism>
<dbReference type="PANTHER" id="PTHR43952:SF45">
    <property type="entry name" value="PROTEIN RADIALIS-LIKE 4"/>
    <property type="match status" value="1"/>
</dbReference>
<dbReference type="GO" id="GO:0005634">
    <property type="term" value="C:nucleus"/>
    <property type="evidence" value="ECO:0007669"/>
    <property type="project" value="UniProtKB-SubCell"/>
</dbReference>
<dbReference type="PANTHER" id="PTHR43952">
    <property type="entry name" value="MYB FAMILY TRANSCRIPTION FACTOR-RELATED"/>
    <property type="match status" value="1"/>
</dbReference>
<evidence type="ECO:0000259" key="5">
    <source>
        <dbReference type="PROSITE" id="PS50090"/>
    </source>
</evidence>
<evidence type="ECO:0000313" key="6">
    <source>
        <dbReference type="EMBL" id="KAK9136558.1"/>
    </source>
</evidence>
<protein>
    <recommendedName>
        <fullName evidence="5">Myb-like domain-containing protein</fullName>
    </recommendedName>
</protein>
<dbReference type="InterPro" id="IPR044636">
    <property type="entry name" value="RADIALIS-like"/>
</dbReference>